<keyword evidence="2" id="KW-0574">Periplasm</keyword>
<evidence type="ECO:0000256" key="3">
    <source>
        <dbReference type="ARBA" id="ARBA00023110"/>
    </source>
</evidence>
<dbReference type="RefSeq" id="WP_174408274.1">
    <property type="nucleotide sequence ID" value="NZ_BLVP01000001.1"/>
</dbReference>
<evidence type="ECO:0000256" key="4">
    <source>
        <dbReference type="ARBA" id="ARBA00023186"/>
    </source>
</evidence>
<evidence type="ECO:0000256" key="2">
    <source>
        <dbReference type="ARBA" id="ARBA00022764"/>
    </source>
</evidence>
<proteinExistence type="predicted"/>
<dbReference type="Gene3D" id="3.10.50.40">
    <property type="match status" value="1"/>
</dbReference>
<feature type="domain" description="PpiC" evidence="7">
    <location>
        <begin position="184"/>
        <end position="274"/>
    </location>
</feature>
<dbReference type="EMBL" id="BLVP01000001">
    <property type="protein sequence ID" value="GFM35561.1"/>
    <property type="molecule type" value="Genomic_DNA"/>
</dbReference>
<dbReference type="PANTHER" id="PTHR47637">
    <property type="entry name" value="CHAPERONE SURA"/>
    <property type="match status" value="1"/>
</dbReference>
<evidence type="ECO:0000313" key="8">
    <source>
        <dbReference type="EMBL" id="GFM35561.1"/>
    </source>
</evidence>
<dbReference type="InterPro" id="IPR046357">
    <property type="entry name" value="PPIase_dom_sf"/>
</dbReference>
<evidence type="ECO:0000256" key="5">
    <source>
        <dbReference type="ARBA" id="ARBA00023235"/>
    </source>
</evidence>
<comment type="caution">
    <text evidence="8">The sequence shown here is derived from an EMBL/GenBank/DDBJ whole genome shotgun (WGS) entry which is preliminary data.</text>
</comment>
<dbReference type="Pfam" id="PF13145">
    <property type="entry name" value="Rotamase_2"/>
    <property type="match status" value="1"/>
</dbReference>
<evidence type="ECO:0000256" key="1">
    <source>
        <dbReference type="ARBA" id="ARBA00022729"/>
    </source>
</evidence>
<dbReference type="SUPFAM" id="SSF54534">
    <property type="entry name" value="FKBP-like"/>
    <property type="match status" value="1"/>
</dbReference>
<dbReference type="InterPro" id="IPR027304">
    <property type="entry name" value="Trigger_fact/SurA_dom_sf"/>
</dbReference>
<evidence type="ECO:0000256" key="6">
    <source>
        <dbReference type="PROSITE-ProRule" id="PRU00278"/>
    </source>
</evidence>
<dbReference type="InterPro" id="IPR015391">
    <property type="entry name" value="SurA_N"/>
</dbReference>
<keyword evidence="1" id="KW-0732">Signal</keyword>
<gene>
    <name evidence="8" type="ORF">DSM19430T_02450</name>
</gene>
<dbReference type="Pfam" id="PF09312">
    <property type="entry name" value="SurA_N"/>
    <property type="match status" value="1"/>
</dbReference>
<organism evidence="8 9">
    <name type="scientific">Desulfovibrio psychrotolerans</name>
    <dbReference type="NCBI Taxonomy" id="415242"/>
    <lineage>
        <taxon>Bacteria</taxon>
        <taxon>Pseudomonadati</taxon>
        <taxon>Thermodesulfobacteriota</taxon>
        <taxon>Desulfovibrionia</taxon>
        <taxon>Desulfovibrionales</taxon>
        <taxon>Desulfovibrionaceae</taxon>
        <taxon>Desulfovibrio</taxon>
    </lineage>
</organism>
<dbReference type="InterPro" id="IPR050280">
    <property type="entry name" value="OMP_Chaperone_SurA"/>
</dbReference>
<dbReference type="GO" id="GO:0003755">
    <property type="term" value="F:peptidyl-prolyl cis-trans isomerase activity"/>
    <property type="evidence" value="ECO:0007669"/>
    <property type="project" value="UniProtKB-KW"/>
</dbReference>
<keyword evidence="3 6" id="KW-0697">Rotamase</keyword>
<keyword evidence="4" id="KW-0143">Chaperone</keyword>
<dbReference type="SUPFAM" id="SSF109998">
    <property type="entry name" value="Triger factor/SurA peptide-binding domain-like"/>
    <property type="match status" value="1"/>
</dbReference>
<dbReference type="PANTHER" id="PTHR47637:SF1">
    <property type="entry name" value="CHAPERONE SURA"/>
    <property type="match status" value="1"/>
</dbReference>
<dbReference type="PROSITE" id="PS50198">
    <property type="entry name" value="PPIC_PPIASE_2"/>
    <property type="match status" value="1"/>
</dbReference>
<dbReference type="AlphaFoldDB" id="A0A7J0BQU1"/>
<accession>A0A7J0BQU1</accession>
<evidence type="ECO:0000313" key="9">
    <source>
        <dbReference type="Proteomes" id="UP000503820"/>
    </source>
</evidence>
<keyword evidence="5 6" id="KW-0413">Isomerase</keyword>
<reference evidence="8 9" key="1">
    <citation type="submission" date="2020-05" db="EMBL/GenBank/DDBJ databases">
        <title>Draft genome sequence of Desulfovibrio psychrotolerans JS1T.</title>
        <authorList>
            <person name="Ueno A."/>
            <person name="Tamazawa S."/>
            <person name="Tamamura S."/>
            <person name="Murakami T."/>
            <person name="Kiyama T."/>
            <person name="Inomata H."/>
            <person name="Amano Y."/>
            <person name="Miyakawa K."/>
            <person name="Tamaki H."/>
            <person name="Naganuma T."/>
            <person name="Kaneko K."/>
        </authorList>
    </citation>
    <scope>NUCLEOTIDE SEQUENCE [LARGE SCALE GENOMIC DNA]</scope>
    <source>
        <strain evidence="8 9">JS1</strain>
    </source>
</reference>
<name>A0A7J0BQU1_9BACT</name>
<protein>
    <submittedName>
        <fullName evidence="8">Peptidylprolyl isomerase</fullName>
    </submittedName>
</protein>
<dbReference type="InterPro" id="IPR000297">
    <property type="entry name" value="PPIase_PpiC"/>
</dbReference>
<dbReference type="Proteomes" id="UP000503820">
    <property type="component" value="Unassembled WGS sequence"/>
</dbReference>
<dbReference type="Gene3D" id="1.10.4030.10">
    <property type="entry name" value="Porin chaperone SurA, peptide-binding domain"/>
    <property type="match status" value="1"/>
</dbReference>
<evidence type="ECO:0000259" key="7">
    <source>
        <dbReference type="PROSITE" id="PS50198"/>
    </source>
</evidence>
<keyword evidence="9" id="KW-1185">Reference proteome</keyword>
<sequence>MFSNILFYKRVVSVLFVTTILLSASFLPVRAENVLNKIVAFVNGDIITQFDLQESVAPDLLRAGLSRQNPAHRAEIEAMERRMLDSMISDLLFLQEADRYKIEVKDAEVENEIRKLAQQNGLTLEEAQQRMKEDGVSYDNFKEKIRNSIVRSRLLSFMVGRKVVVTKEDVQAYYDEHKGEFSSDRKVVVRMLALAPGTDAGKVYTLLQDGTLSFEEAVDQFCVGPAKKNGGLLGELTWMHLASAWREALEPLSDGQVSKPFTADGVSLLLKLDQTTAGNVLPLEEVAGRIEETLRAPMLEERFSEYSGKLREKAVIKINL</sequence>